<evidence type="ECO:0000256" key="4">
    <source>
        <dbReference type="ARBA" id="ARBA00012285"/>
    </source>
</evidence>
<dbReference type="PROSITE" id="PS00105">
    <property type="entry name" value="AA_TRANSFER_CLASS_1"/>
    <property type="match status" value="1"/>
</dbReference>
<proteinExistence type="predicted"/>
<dbReference type="InterPro" id="IPR004839">
    <property type="entry name" value="Aminotransferase_I/II_large"/>
</dbReference>
<evidence type="ECO:0000256" key="6">
    <source>
        <dbReference type="ARBA" id="ARBA00022898"/>
    </source>
</evidence>
<comment type="function">
    <text evidence="2">Decarboxylates L-threonine-O-3-phosphate to yield (R)-1-amino-2-propanol O-2-phosphate, the precursor for the linkage between the nucleotide loop and the corrin ring in cobalamin.</text>
</comment>
<keyword evidence="6" id="KW-0663">Pyridoxal phosphate</keyword>
<comment type="catalytic activity">
    <reaction evidence="9">
        <text>O-phospho-L-threonine + H(+) = (R)-1-aminopropan-2-yl phosphate + CO2</text>
        <dbReference type="Rhea" id="RHEA:11492"/>
        <dbReference type="ChEBI" id="CHEBI:15378"/>
        <dbReference type="ChEBI" id="CHEBI:16526"/>
        <dbReference type="ChEBI" id="CHEBI:58563"/>
        <dbReference type="ChEBI" id="CHEBI:58675"/>
        <dbReference type="EC" id="4.1.1.81"/>
    </reaction>
</comment>
<evidence type="ECO:0000256" key="5">
    <source>
        <dbReference type="ARBA" id="ARBA00022573"/>
    </source>
</evidence>
<evidence type="ECO:0000256" key="9">
    <source>
        <dbReference type="ARBA" id="ARBA00048531"/>
    </source>
</evidence>
<dbReference type="InterPro" id="IPR015424">
    <property type="entry name" value="PyrdxlP-dep_Trfase"/>
</dbReference>
<dbReference type="PANTHER" id="PTHR42885:SF1">
    <property type="entry name" value="THREONINE-PHOSPHATE DECARBOXYLASE"/>
    <property type="match status" value="1"/>
</dbReference>
<evidence type="ECO:0000256" key="2">
    <source>
        <dbReference type="ARBA" id="ARBA00003444"/>
    </source>
</evidence>
<keyword evidence="5" id="KW-0169">Cobalamin biosynthesis</keyword>
<dbReference type="EC" id="4.1.1.81" evidence="4"/>
<dbReference type="PANTHER" id="PTHR42885">
    <property type="entry name" value="HISTIDINOL-PHOSPHATE AMINOTRANSFERASE-RELATED"/>
    <property type="match status" value="1"/>
</dbReference>
<dbReference type="NCBIfam" id="TIGR01140">
    <property type="entry name" value="L_thr_O3P_dcar"/>
    <property type="match status" value="1"/>
</dbReference>
<evidence type="ECO:0000313" key="11">
    <source>
        <dbReference type="EMBL" id="MEX5284216.1"/>
    </source>
</evidence>
<reference evidence="11 12" key="1">
    <citation type="submission" date="2023-04" db="EMBL/GenBank/DDBJ databases">
        <title>Genome Sequence of Selenomonas sputigena ATCC 33150.</title>
        <authorList>
            <person name="Miller D.P."/>
            <person name="Anvari S."/>
            <person name="Polson S.W."/>
            <person name="Macdonald M."/>
            <person name="Mcdowell J.V."/>
        </authorList>
    </citation>
    <scope>NUCLEOTIDE SEQUENCE [LARGE SCALE GENOMIC DNA]</scope>
    <source>
        <strain evidence="11 12">ATCC 33150</strain>
    </source>
</reference>
<dbReference type="InterPro" id="IPR005860">
    <property type="entry name" value="CobD"/>
</dbReference>
<name>A0ABV3X200_9FIRM</name>
<dbReference type="GO" id="GO:0048472">
    <property type="term" value="F:threonine-phosphate decarboxylase activity"/>
    <property type="evidence" value="ECO:0007669"/>
    <property type="project" value="UniProtKB-EC"/>
</dbReference>
<sequence>MQRYEHGGNVYETCPTGGSWLDFSANISPLGLSPLVREAIVSHVDEIVNYPDPKVRALKAAIASFYGVPQEEIVLGNGAAELFYCFFYTVRPRRVLLPVPSFSEYERAARAAGAEVRYLPLLQSQGFSFASEAAEEQLPNADVVVLCSPNNPTGRLLDRKELCAFLELSEEHGVWVIMDESFLDFREDREKYTVRHLTKKYPHLFVVQSMTKFFALPGLRLGFGVAVPELCRSLEAGKDVWNVNSLAQAAGIAALADLEYQEAARRFVCGEKEFLAAELAKLSGIEVFAPSVNFIFFRLRHGNDFLQRLLAALRQRGILLRDCSNYPGLSGAYLRTAVRCREENERLLSAMQAIWKELDAI</sequence>
<dbReference type="SUPFAM" id="SSF53383">
    <property type="entry name" value="PLP-dependent transferases"/>
    <property type="match status" value="1"/>
</dbReference>
<organism evidence="11 12">
    <name type="scientific">Selenomonas sputigena</name>
    <dbReference type="NCBI Taxonomy" id="69823"/>
    <lineage>
        <taxon>Bacteria</taxon>
        <taxon>Bacillati</taxon>
        <taxon>Bacillota</taxon>
        <taxon>Negativicutes</taxon>
        <taxon>Selenomonadales</taxon>
        <taxon>Selenomonadaceae</taxon>
        <taxon>Selenomonas</taxon>
    </lineage>
</organism>
<dbReference type="InterPro" id="IPR015421">
    <property type="entry name" value="PyrdxlP-dep_Trfase_major"/>
</dbReference>
<dbReference type="EMBL" id="JARVLH010000001">
    <property type="protein sequence ID" value="MEX5284216.1"/>
    <property type="molecule type" value="Genomic_DNA"/>
</dbReference>
<dbReference type="CDD" id="cd00609">
    <property type="entry name" value="AAT_like"/>
    <property type="match status" value="1"/>
</dbReference>
<dbReference type="Gene3D" id="3.90.1150.10">
    <property type="entry name" value="Aspartate Aminotransferase, domain 1"/>
    <property type="match status" value="1"/>
</dbReference>
<feature type="domain" description="Aminotransferase class I/classII large" evidence="10">
    <location>
        <begin position="20"/>
        <end position="350"/>
    </location>
</feature>
<evidence type="ECO:0000256" key="3">
    <source>
        <dbReference type="ARBA" id="ARBA00004953"/>
    </source>
</evidence>
<evidence type="ECO:0000256" key="7">
    <source>
        <dbReference type="ARBA" id="ARBA00023239"/>
    </source>
</evidence>
<evidence type="ECO:0000256" key="8">
    <source>
        <dbReference type="ARBA" id="ARBA00029996"/>
    </source>
</evidence>
<dbReference type="InterPro" id="IPR015422">
    <property type="entry name" value="PyrdxlP-dep_Trfase_small"/>
</dbReference>
<protein>
    <recommendedName>
        <fullName evidence="4">threonine-phosphate decarboxylase</fullName>
        <ecNumber evidence="4">4.1.1.81</ecNumber>
    </recommendedName>
    <alternativeName>
        <fullName evidence="8">L-threonine-O-3-phosphate decarboxylase</fullName>
    </alternativeName>
</protein>
<dbReference type="Pfam" id="PF00155">
    <property type="entry name" value="Aminotran_1_2"/>
    <property type="match status" value="1"/>
</dbReference>
<evidence type="ECO:0000256" key="1">
    <source>
        <dbReference type="ARBA" id="ARBA00001933"/>
    </source>
</evidence>
<keyword evidence="7 11" id="KW-0456">Lyase</keyword>
<evidence type="ECO:0000259" key="10">
    <source>
        <dbReference type="Pfam" id="PF00155"/>
    </source>
</evidence>
<gene>
    <name evidence="11" type="primary">cobD</name>
    <name evidence="11" type="ORF">QCO44_00980</name>
</gene>
<comment type="cofactor">
    <cofactor evidence="1">
        <name>pyridoxal 5'-phosphate</name>
        <dbReference type="ChEBI" id="CHEBI:597326"/>
    </cofactor>
</comment>
<dbReference type="RefSeq" id="WP_368846224.1">
    <property type="nucleotide sequence ID" value="NZ_CP194411.1"/>
</dbReference>
<dbReference type="InterPro" id="IPR004838">
    <property type="entry name" value="NHTrfase_class1_PyrdxlP-BS"/>
</dbReference>
<comment type="caution">
    <text evidence="11">The sequence shown here is derived from an EMBL/GenBank/DDBJ whole genome shotgun (WGS) entry which is preliminary data.</text>
</comment>
<keyword evidence="12" id="KW-1185">Reference proteome</keyword>
<evidence type="ECO:0000313" key="12">
    <source>
        <dbReference type="Proteomes" id="UP001559623"/>
    </source>
</evidence>
<dbReference type="Gene3D" id="3.40.640.10">
    <property type="entry name" value="Type I PLP-dependent aspartate aminotransferase-like (Major domain)"/>
    <property type="match status" value="1"/>
</dbReference>
<accession>A0ABV3X200</accession>
<comment type="pathway">
    <text evidence="3">Cofactor biosynthesis; adenosylcobalamin biosynthesis.</text>
</comment>
<dbReference type="Proteomes" id="UP001559623">
    <property type="component" value="Unassembled WGS sequence"/>
</dbReference>